<dbReference type="Pfam" id="PF06985">
    <property type="entry name" value="HET"/>
    <property type="match status" value="1"/>
</dbReference>
<keyword evidence="3" id="KW-1185">Reference proteome</keyword>
<evidence type="ECO:0000259" key="1">
    <source>
        <dbReference type="Pfam" id="PF06985"/>
    </source>
</evidence>
<accession>A0ABR4BW45</accession>
<dbReference type="Proteomes" id="UP001595075">
    <property type="component" value="Unassembled WGS sequence"/>
</dbReference>
<organism evidence="2 3">
    <name type="scientific">Oculimacula yallundae</name>
    <dbReference type="NCBI Taxonomy" id="86028"/>
    <lineage>
        <taxon>Eukaryota</taxon>
        <taxon>Fungi</taxon>
        <taxon>Dikarya</taxon>
        <taxon>Ascomycota</taxon>
        <taxon>Pezizomycotina</taxon>
        <taxon>Leotiomycetes</taxon>
        <taxon>Helotiales</taxon>
        <taxon>Ploettnerulaceae</taxon>
        <taxon>Oculimacula</taxon>
    </lineage>
</organism>
<name>A0ABR4BW45_9HELO</name>
<evidence type="ECO:0000313" key="3">
    <source>
        <dbReference type="Proteomes" id="UP001595075"/>
    </source>
</evidence>
<dbReference type="InterPro" id="IPR010730">
    <property type="entry name" value="HET"/>
</dbReference>
<dbReference type="PANTHER" id="PTHR24148">
    <property type="entry name" value="ANKYRIN REPEAT DOMAIN-CONTAINING PROTEIN 39 HOMOLOG-RELATED"/>
    <property type="match status" value="1"/>
</dbReference>
<evidence type="ECO:0000313" key="2">
    <source>
        <dbReference type="EMBL" id="KAL2061852.1"/>
    </source>
</evidence>
<sequence length="606" mass="69301">MPEEFKYTTLKDPESDLRLIQIACGQQDDELNCTLTVYTQNSLRHRSYNALSYTWGDANVKTPITLNGEIFFVTPNLDAALRNIRCSTAGERGRQLPLWVDAICINQNDVEERDDQVRRMKDIYESAEWVIIWLGNYHEPCDEKIVINESRWGIDNSGRAPEADTGAATQLALCLGYMLDDPAKDQTFPDGTKNYPSEVTNLQAWAQLARLFQRPWFERLWIIQEISVSQRAMVLCGGYMILWSQLEAAARYILQPMGIPVPSHVRKLLPLMAAHRMIQVSLNSMWNIDKKNILTILHSTQEAKCLDPRDKLYAILAIVEDTEDIQIDYSTPVEQTYRTWAEKSLRRTKSLDILSACCDSSRLGDLPSWVPDLRRPFGQDKPLWIYSHLTGYRPPSHRRMKGELYQDSADLQISQDGLTLSVHGYSSGVITQLSSVGDVVSNLEDPTNLRTRLQHIIAEWADFFASQPRYSVGYTMLEEVIMRYFRIEKISPSYYRPSPSHFRTWSNPQELGSPWMQELERFLFPRIHGCQLFSTHEGGGGAVPGACQAQIGDEIWTLQGGLTPYILRRATSHTHRLISPCYFEGEMDCIVGTFDTNKEIRRVSLV</sequence>
<reference evidence="2 3" key="1">
    <citation type="journal article" date="2024" name="Commun. Biol.">
        <title>Comparative genomic analysis of thermophilic fungi reveals convergent evolutionary adaptations and gene losses.</title>
        <authorList>
            <person name="Steindorff A.S."/>
            <person name="Aguilar-Pontes M.V."/>
            <person name="Robinson A.J."/>
            <person name="Andreopoulos B."/>
            <person name="LaButti K."/>
            <person name="Kuo A."/>
            <person name="Mondo S."/>
            <person name="Riley R."/>
            <person name="Otillar R."/>
            <person name="Haridas S."/>
            <person name="Lipzen A."/>
            <person name="Grimwood J."/>
            <person name="Schmutz J."/>
            <person name="Clum A."/>
            <person name="Reid I.D."/>
            <person name="Moisan M.C."/>
            <person name="Butler G."/>
            <person name="Nguyen T.T.M."/>
            <person name="Dewar K."/>
            <person name="Conant G."/>
            <person name="Drula E."/>
            <person name="Henrissat B."/>
            <person name="Hansel C."/>
            <person name="Singer S."/>
            <person name="Hutchinson M.I."/>
            <person name="de Vries R.P."/>
            <person name="Natvig D.O."/>
            <person name="Powell A.J."/>
            <person name="Tsang A."/>
            <person name="Grigoriev I.V."/>
        </authorList>
    </citation>
    <scope>NUCLEOTIDE SEQUENCE [LARGE SCALE GENOMIC DNA]</scope>
    <source>
        <strain evidence="2 3">CBS 494.80</strain>
    </source>
</reference>
<feature type="domain" description="Heterokaryon incompatibility" evidence="1">
    <location>
        <begin position="48"/>
        <end position="225"/>
    </location>
</feature>
<dbReference type="EMBL" id="JAZHXI010000018">
    <property type="protein sequence ID" value="KAL2061852.1"/>
    <property type="molecule type" value="Genomic_DNA"/>
</dbReference>
<proteinExistence type="predicted"/>
<comment type="caution">
    <text evidence="2">The sequence shown here is derived from an EMBL/GenBank/DDBJ whole genome shotgun (WGS) entry which is preliminary data.</text>
</comment>
<dbReference type="InterPro" id="IPR052895">
    <property type="entry name" value="HetReg/Transcr_Mod"/>
</dbReference>
<gene>
    <name evidence="2" type="ORF">VTL71DRAFT_7230</name>
</gene>
<dbReference type="PANTHER" id="PTHR24148:SF64">
    <property type="entry name" value="HETEROKARYON INCOMPATIBILITY DOMAIN-CONTAINING PROTEIN"/>
    <property type="match status" value="1"/>
</dbReference>
<protein>
    <recommendedName>
        <fullName evidence="1">Heterokaryon incompatibility domain-containing protein</fullName>
    </recommendedName>
</protein>